<dbReference type="EMBL" id="AGWY01000007">
    <property type="protein sequence ID" value="EKS37773.1"/>
    <property type="molecule type" value="Genomic_DNA"/>
</dbReference>
<proteinExistence type="predicted"/>
<evidence type="ECO:0000313" key="2">
    <source>
        <dbReference type="EMBL" id="EKS37773.1"/>
    </source>
</evidence>
<protein>
    <submittedName>
        <fullName evidence="2">Uncharacterized protein</fullName>
    </submittedName>
</protein>
<gene>
    <name evidence="2" type="ORF">HMPREF9696_01723</name>
</gene>
<dbReference type="HOGENOM" id="CLU_3131471_0_0_5"/>
<dbReference type="RefSeq" id="WP_002712589.1">
    <property type="nucleotide sequence ID" value="NZ_KB375281.1"/>
</dbReference>
<name>K8PHH1_9BRAD</name>
<dbReference type="AlphaFoldDB" id="K8PHH1"/>
<dbReference type="PATRIC" id="fig|883079.3.peg.1755"/>
<accession>K8PHH1</accession>
<reference evidence="2 3" key="1">
    <citation type="submission" date="2012-04" db="EMBL/GenBank/DDBJ databases">
        <title>The Genome Sequence of Afipia clevelandensis ATCC 49720.</title>
        <authorList>
            <consortium name="The Broad Institute Genome Sequencing Platform"/>
            <person name="Earl A."/>
            <person name="Ward D."/>
            <person name="Feldgarden M."/>
            <person name="Gevers D."/>
            <person name="Huys G."/>
            <person name="Walker B."/>
            <person name="Young S.K."/>
            <person name="Zeng Q."/>
            <person name="Gargeya S."/>
            <person name="Fitzgerald M."/>
            <person name="Haas B."/>
            <person name="Abouelleil A."/>
            <person name="Alvarado L."/>
            <person name="Arachchi H.M."/>
            <person name="Berlin A."/>
            <person name="Chapman S.B."/>
            <person name="Goldberg J."/>
            <person name="Griggs A."/>
            <person name="Gujja S."/>
            <person name="Hansen M."/>
            <person name="Howarth C."/>
            <person name="Imamovic A."/>
            <person name="Larimer J."/>
            <person name="McCowen C."/>
            <person name="Montmayeur A."/>
            <person name="Murphy C."/>
            <person name="Neiman D."/>
            <person name="Pearson M."/>
            <person name="Priest M."/>
            <person name="Roberts A."/>
            <person name="Saif S."/>
            <person name="Shea T."/>
            <person name="Sisk P."/>
            <person name="Sykes S."/>
            <person name="Wortman J."/>
            <person name="Nusbaum C."/>
            <person name="Birren B."/>
        </authorList>
    </citation>
    <scope>NUCLEOTIDE SEQUENCE [LARGE SCALE GENOMIC DNA]</scope>
    <source>
        <strain evidence="2 3">ATCC 49720</strain>
    </source>
</reference>
<evidence type="ECO:0000313" key="3">
    <source>
        <dbReference type="Proteomes" id="UP000001095"/>
    </source>
</evidence>
<dbReference type="Proteomes" id="UP000001095">
    <property type="component" value="Unassembled WGS sequence"/>
</dbReference>
<comment type="caution">
    <text evidence="2">The sequence shown here is derived from an EMBL/GenBank/DDBJ whole genome shotgun (WGS) entry which is preliminary data.</text>
</comment>
<feature type="region of interest" description="Disordered" evidence="1">
    <location>
        <begin position="1"/>
        <end position="23"/>
    </location>
</feature>
<keyword evidence="3" id="KW-1185">Reference proteome</keyword>
<feature type="compositionally biased region" description="Basic and acidic residues" evidence="1">
    <location>
        <begin position="1"/>
        <end position="11"/>
    </location>
</feature>
<organism evidence="2 3">
    <name type="scientific">Afipia clevelandensis ATCC 49720</name>
    <dbReference type="NCBI Taxonomy" id="883079"/>
    <lineage>
        <taxon>Bacteria</taxon>
        <taxon>Pseudomonadati</taxon>
        <taxon>Pseudomonadota</taxon>
        <taxon>Alphaproteobacteria</taxon>
        <taxon>Hyphomicrobiales</taxon>
        <taxon>Nitrobacteraceae</taxon>
        <taxon>Afipia</taxon>
    </lineage>
</organism>
<sequence length="49" mass="5626">MTELERLEKTLKSNHMQKQHEDWGYPRGWNAALEFVETEIGKLKAGPAG</sequence>
<evidence type="ECO:0000256" key="1">
    <source>
        <dbReference type="SAM" id="MobiDB-lite"/>
    </source>
</evidence>